<accession>B1TEG2</accession>
<name>B1TEG2_9BURK</name>
<reference evidence="1 2" key="1">
    <citation type="submission" date="2008-03" db="EMBL/GenBank/DDBJ databases">
        <title>Sequencing of the draft genome and assembly of Burkholderia ambifaria MEX-5.</title>
        <authorList>
            <consortium name="US DOE Joint Genome Institute (JGI-PGF)"/>
            <person name="Copeland A."/>
            <person name="Lucas S."/>
            <person name="Lapidus A."/>
            <person name="Glavina del Rio T."/>
            <person name="Dalin E."/>
            <person name="Tice H."/>
            <person name="Bruce D."/>
            <person name="Goodwin L."/>
            <person name="Pitluck S."/>
            <person name="Larimer F."/>
            <person name="Land M.L."/>
            <person name="Hauser L."/>
            <person name="Tiedje J."/>
            <person name="Richardson P."/>
        </authorList>
    </citation>
    <scope>NUCLEOTIDE SEQUENCE [LARGE SCALE GENOMIC DNA]</scope>
    <source>
        <strain evidence="1 2">MEX-5</strain>
    </source>
</reference>
<evidence type="ECO:0000313" key="1">
    <source>
        <dbReference type="EMBL" id="EDT38040.1"/>
    </source>
</evidence>
<dbReference type="EMBL" id="ABLK01000339">
    <property type="protein sequence ID" value="EDT38040.1"/>
    <property type="molecule type" value="Genomic_DNA"/>
</dbReference>
<evidence type="ECO:0000313" key="2">
    <source>
        <dbReference type="Proteomes" id="UP000004814"/>
    </source>
</evidence>
<proteinExistence type="predicted"/>
<comment type="caution">
    <text evidence="1">The sequence shown here is derived from an EMBL/GenBank/DDBJ whole genome shotgun (WGS) entry which is preliminary data.</text>
</comment>
<protein>
    <submittedName>
        <fullName evidence="1">Uncharacterized protein</fullName>
    </submittedName>
</protein>
<dbReference type="AlphaFoldDB" id="B1TEG2"/>
<dbReference type="Proteomes" id="UP000004814">
    <property type="component" value="Unassembled WGS sequence"/>
</dbReference>
<organism evidence="1 2">
    <name type="scientific">Burkholderia ambifaria MEX-5</name>
    <dbReference type="NCBI Taxonomy" id="396597"/>
    <lineage>
        <taxon>Bacteria</taxon>
        <taxon>Pseudomonadati</taxon>
        <taxon>Pseudomonadota</taxon>
        <taxon>Betaproteobacteria</taxon>
        <taxon>Burkholderiales</taxon>
        <taxon>Burkholderiaceae</taxon>
        <taxon>Burkholderia</taxon>
        <taxon>Burkholderia cepacia complex</taxon>
    </lineage>
</organism>
<gene>
    <name evidence="1" type="ORF">BamMEX5DRAFT_6178</name>
</gene>
<sequence length="119" mass="12477">MSPCASGSVLPCSAVSVCAIRSRLRRTRSWNFSMMRSRAPIGVVFQVWNARCADAIAASTSSSVAYGTRPITSCVAGLTMSPHSALCESTNAPSISSLAVGRARVVWGTAAFMAFSGKR</sequence>